<gene>
    <name evidence="2" type="ORF">KDH_35390</name>
</gene>
<reference evidence="2 3" key="1">
    <citation type="submission" date="2023-02" db="EMBL/GenBank/DDBJ databases">
        <title>Dictyobacter halimunensis sp. nov., a new member of the class Ktedonobacteria from forest soil in a geothermal area.</title>
        <authorList>
            <person name="Rachmania M.K."/>
            <person name="Ningsih F."/>
            <person name="Sakai Y."/>
            <person name="Yabe S."/>
            <person name="Yokota A."/>
            <person name="Sjamsuridzal W."/>
        </authorList>
    </citation>
    <scope>NUCLEOTIDE SEQUENCE [LARGE SCALE GENOMIC DNA]</scope>
    <source>
        <strain evidence="2 3">S3.2.2.5</strain>
    </source>
</reference>
<name>A0ABQ6FTU9_9CHLR</name>
<feature type="compositionally biased region" description="Polar residues" evidence="1">
    <location>
        <begin position="7"/>
        <end position="21"/>
    </location>
</feature>
<feature type="compositionally biased region" description="Basic and acidic residues" evidence="1">
    <location>
        <begin position="66"/>
        <end position="75"/>
    </location>
</feature>
<dbReference type="Proteomes" id="UP001344906">
    <property type="component" value="Unassembled WGS sequence"/>
</dbReference>
<dbReference type="EMBL" id="BSRI01000002">
    <property type="protein sequence ID" value="GLV56700.1"/>
    <property type="molecule type" value="Genomic_DNA"/>
</dbReference>
<evidence type="ECO:0000313" key="3">
    <source>
        <dbReference type="Proteomes" id="UP001344906"/>
    </source>
</evidence>
<organism evidence="2 3">
    <name type="scientific">Dictyobacter halimunensis</name>
    <dbReference type="NCBI Taxonomy" id="3026934"/>
    <lineage>
        <taxon>Bacteria</taxon>
        <taxon>Bacillati</taxon>
        <taxon>Chloroflexota</taxon>
        <taxon>Ktedonobacteria</taxon>
        <taxon>Ktedonobacterales</taxon>
        <taxon>Dictyobacteraceae</taxon>
        <taxon>Dictyobacter</taxon>
    </lineage>
</organism>
<evidence type="ECO:0000313" key="2">
    <source>
        <dbReference type="EMBL" id="GLV56700.1"/>
    </source>
</evidence>
<keyword evidence="3" id="KW-1185">Reference proteome</keyword>
<feature type="region of interest" description="Disordered" evidence="1">
    <location>
        <begin position="1"/>
        <end position="108"/>
    </location>
</feature>
<feature type="compositionally biased region" description="Basic and acidic residues" evidence="1">
    <location>
        <begin position="90"/>
        <end position="108"/>
    </location>
</feature>
<feature type="compositionally biased region" description="Basic and acidic residues" evidence="1">
    <location>
        <begin position="22"/>
        <end position="52"/>
    </location>
</feature>
<protein>
    <submittedName>
        <fullName evidence="2">Uncharacterized protein</fullName>
    </submittedName>
</protein>
<proteinExistence type="predicted"/>
<evidence type="ECO:0000256" key="1">
    <source>
        <dbReference type="SAM" id="MobiDB-lite"/>
    </source>
</evidence>
<accession>A0ABQ6FTU9</accession>
<sequence length="204" mass="23124">MPKRHQQSIAKSATGNNNPTKTTEHTHEHSELDLTHKADSQRQEEDPARRSGSDSNASNHRKGTHLHHDAIEEPAGKPPEGPDFNQDLESDNRAGENHGMRDPNVMDRSRSAYDIKELHQILADLTADEMKTIFLVAPGKQLEQGAKYIDLKHLERGEFTATASMQAEPDHYYVPKKETDYVLWNRLNQVDNPVRMDELENSEG</sequence>
<dbReference type="RefSeq" id="WP_338252215.1">
    <property type="nucleotide sequence ID" value="NZ_BSRI01000002.1"/>
</dbReference>
<comment type="caution">
    <text evidence="2">The sequence shown here is derived from an EMBL/GenBank/DDBJ whole genome shotgun (WGS) entry which is preliminary data.</text>
</comment>